<evidence type="ECO:0000313" key="10">
    <source>
        <dbReference type="Proteomes" id="UP000468388"/>
    </source>
</evidence>
<dbReference type="PANTHER" id="PTHR14969">
    <property type="entry name" value="SPHINGOSINE-1-PHOSPHATE PHOSPHOHYDROLASE"/>
    <property type="match status" value="1"/>
</dbReference>
<dbReference type="InterPro" id="IPR036938">
    <property type="entry name" value="PAP2/HPO_sf"/>
</dbReference>
<evidence type="ECO:0000256" key="2">
    <source>
        <dbReference type="ARBA" id="ARBA00022475"/>
    </source>
</evidence>
<dbReference type="SUPFAM" id="SSF48317">
    <property type="entry name" value="Acid phosphatase/Vanadium-dependent haloperoxidase"/>
    <property type="match status" value="1"/>
</dbReference>
<keyword evidence="10" id="KW-1185">Reference proteome</keyword>
<feature type="transmembrane region" description="Helical" evidence="7">
    <location>
        <begin position="136"/>
        <end position="152"/>
    </location>
</feature>
<dbReference type="OrthoDB" id="9773582at2"/>
<feature type="domain" description="Phosphatidic acid phosphatase type 2/haloperoxidase" evidence="8">
    <location>
        <begin position="69"/>
        <end position="179"/>
    </location>
</feature>
<dbReference type="PANTHER" id="PTHR14969:SF62">
    <property type="entry name" value="DECAPRENYLPHOSPHORYL-5-PHOSPHORIBOSE PHOSPHATASE RV3807C-RELATED"/>
    <property type="match status" value="1"/>
</dbReference>
<proteinExistence type="predicted"/>
<evidence type="ECO:0000256" key="3">
    <source>
        <dbReference type="ARBA" id="ARBA00022692"/>
    </source>
</evidence>
<dbReference type="Proteomes" id="UP000468388">
    <property type="component" value="Unassembled WGS sequence"/>
</dbReference>
<keyword evidence="3 7" id="KW-0812">Transmembrane</keyword>
<dbReference type="GO" id="GO:0016787">
    <property type="term" value="F:hydrolase activity"/>
    <property type="evidence" value="ECO:0007669"/>
    <property type="project" value="UniProtKB-KW"/>
</dbReference>
<name>A0A6N8JGD4_9BACT</name>
<dbReference type="InterPro" id="IPR000326">
    <property type="entry name" value="PAP2/HPO"/>
</dbReference>
<comment type="subcellular location">
    <subcellularLocation>
        <location evidence="1">Cell membrane</location>
        <topology evidence="1">Multi-pass membrane protein</topology>
    </subcellularLocation>
</comment>
<dbReference type="AlphaFoldDB" id="A0A6N8JGD4"/>
<organism evidence="9 10">
    <name type="scientific">Chitinophaga oryziterrae</name>
    <dbReference type="NCBI Taxonomy" id="1031224"/>
    <lineage>
        <taxon>Bacteria</taxon>
        <taxon>Pseudomonadati</taxon>
        <taxon>Bacteroidota</taxon>
        <taxon>Chitinophagia</taxon>
        <taxon>Chitinophagales</taxon>
        <taxon>Chitinophagaceae</taxon>
        <taxon>Chitinophaga</taxon>
    </lineage>
</organism>
<feature type="transmembrane region" description="Helical" evidence="7">
    <location>
        <begin position="164"/>
        <end position="182"/>
    </location>
</feature>
<keyword evidence="5 7" id="KW-1133">Transmembrane helix</keyword>
<sequence>MVFILSMFPFGNMQVWDIGLLRSINNGRNVAMDGVFRMITDSATPVAIFIPVALFVYAFLFKNKLTGQIAVYSALTLLVTSITDTGIKHMVNKPRPFATYDFIQKITSGGSPSFPSGHTTDAFVTAAVLSLAFRKWYVIVPVYLWALLVAYSRMDLGVHYPSDVLAGMCLGTVMAFIGYRIWHSRIFIIKEL</sequence>
<accession>A0A6N8JGD4</accession>
<keyword evidence="6 7" id="KW-0472">Membrane</keyword>
<dbReference type="EMBL" id="WRXO01000007">
    <property type="protein sequence ID" value="MVT43386.1"/>
    <property type="molecule type" value="Genomic_DNA"/>
</dbReference>
<dbReference type="SMART" id="SM00014">
    <property type="entry name" value="acidPPc"/>
    <property type="match status" value="1"/>
</dbReference>
<dbReference type="GO" id="GO:0005886">
    <property type="term" value="C:plasma membrane"/>
    <property type="evidence" value="ECO:0007669"/>
    <property type="project" value="UniProtKB-SubCell"/>
</dbReference>
<keyword evidence="4" id="KW-0378">Hydrolase</keyword>
<evidence type="ECO:0000256" key="6">
    <source>
        <dbReference type="ARBA" id="ARBA00023136"/>
    </source>
</evidence>
<evidence type="ECO:0000313" key="9">
    <source>
        <dbReference type="EMBL" id="MVT43386.1"/>
    </source>
</evidence>
<protein>
    <submittedName>
        <fullName evidence="9">Phosphatase PAP2 family protein</fullName>
    </submittedName>
</protein>
<comment type="caution">
    <text evidence="9">The sequence shown here is derived from an EMBL/GenBank/DDBJ whole genome shotgun (WGS) entry which is preliminary data.</text>
</comment>
<evidence type="ECO:0000259" key="8">
    <source>
        <dbReference type="SMART" id="SM00014"/>
    </source>
</evidence>
<reference evidence="9 10" key="1">
    <citation type="submission" date="2019-12" db="EMBL/GenBank/DDBJ databases">
        <title>The draft genomic sequence of strain Chitinophaga oryziterrae JCM 16595.</title>
        <authorList>
            <person name="Zhang X."/>
        </authorList>
    </citation>
    <scope>NUCLEOTIDE SEQUENCE [LARGE SCALE GENOMIC DNA]</scope>
    <source>
        <strain evidence="9 10">JCM 16595</strain>
    </source>
</reference>
<dbReference type="Gene3D" id="1.20.144.10">
    <property type="entry name" value="Phosphatidic acid phosphatase type 2/haloperoxidase"/>
    <property type="match status" value="2"/>
</dbReference>
<dbReference type="Pfam" id="PF01569">
    <property type="entry name" value="PAP2"/>
    <property type="match status" value="1"/>
</dbReference>
<evidence type="ECO:0000256" key="4">
    <source>
        <dbReference type="ARBA" id="ARBA00022801"/>
    </source>
</evidence>
<evidence type="ECO:0000256" key="5">
    <source>
        <dbReference type="ARBA" id="ARBA00022989"/>
    </source>
</evidence>
<feature type="transmembrane region" description="Helical" evidence="7">
    <location>
        <begin position="42"/>
        <end position="60"/>
    </location>
</feature>
<keyword evidence="2" id="KW-1003">Cell membrane</keyword>
<evidence type="ECO:0000256" key="1">
    <source>
        <dbReference type="ARBA" id="ARBA00004651"/>
    </source>
</evidence>
<gene>
    <name evidence="9" type="ORF">GO495_22500</name>
</gene>
<evidence type="ECO:0000256" key="7">
    <source>
        <dbReference type="SAM" id="Phobius"/>
    </source>
</evidence>